<accession>A0A8K0CHK2</accession>
<feature type="active site" evidence="2">
    <location>
        <position position="5"/>
    </location>
</feature>
<evidence type="ECO:0000256" key="2">
    <source>
        <dbReference type="PIRSR" id="PIRSR622684-1"/>
    </source>
</evidence>
<dbReference type="InterPro" id="IPR001300">
    <property type="entry name" value="Peptidase_C2_calpain_cat"/>
</dbReference>
<dbReference type="GO" id="GO:0004198">
    <property type="term" value="F:calcium-dependent cysteine-type endopeptidase activity"/>
    <property type="evidence" value="ECO:0007669"/>
    <property type="project" value="InterPro"/>
</dbReference>
<sequence>VEGNCWLIGALSSLALHHQHLVKRLFVTPEVCEEGAYHIRLCKEGKWTSIVVDDWIPCDEDGCPYYAKALENQMWVPLIEKAVAKLYGCYQALDAGHAIEGINLLTGVPCTTVSVFLSDDKRNESNLNTIWSKLLEYRSKKYPMLACCGSSYIDMNHAEAEKEGLLTLHCYCVLDLLETGERRLIKLLDPRGSTDWKGGWVEEYLLDLFMRSEIQLNGPSDLWINLEDFTKYFS</sequence>
<dbReference type="Proteomes" id="UP000801492">
    <property type="component" value="Unassembled WGS sequence"/>
</dbReference>
<dbReference type="EMBL" id="VTPC01083093">
    <property type="protein sequence ID" value="KAF2887513.1"/>
    <property type="molecule type" value="Genomic_DNA"/>
</dbReference>
<evidence type="ECO:0000256" key="1">
    <source>
        <dbReference type="ARBA" id="ARBA00007623"/>
    </source>
</evidence>
<feature type="domain" description="Calpain catalytic" evidence="4">
    <location>
        <begin position="1"/>
        <end position="234"/>
    </location>
</feature>
<dbReference type="GO" id="GO:0006508">
    <property type="term" value="P:proteolysis"/>
    <property type="evidence" value="ECO:0007669"/>
    <property type="project" value="InterPro"/>
</dbReference>
<feature type="non-terminal residue" evidence="5">
    <location>
        <position position="234"/>
    </location>
</feature>
<dbReference type="PANTHER" id="PTHR10183:SF382">
    <property type="entry name" value="CALPAIN-15"/>
    <property type="match status" value="1"/>
</dbReference>
<keyword evidence="6" id="KW-1185">Reference proteome</keyword>
<dbReference type="PRINTS" id="PR00704">
    <property type="entry name" value="CALPAIN"/>
</dbReference>
<dbReference type="SMART" id="SM00230">
    <property type="entry name" value="CysPc"/>
    <property type="match status" value="1"/>
</dbReference>
<dbReference type="PROSITE" id="PS50203">
    <property type="entry name" value="CALPAIN_CAT"/>
    <property type="match status" value="1"/>
</dbReference>
<dbReference type="SUPFAM" id="SSF54001">
    <property type="entry name" value="Cysteine proteinases"/>
    <property type="match status" value="1"/>
</dbReference>
<feature type="non-terminal residue" evidence="5">
    <location>
        <position position="1"/>
    </location>
</feature>
<name>A0A8K0CHK2_IGNLU</name>
<evidence type="ECO:0000313" key="5">
    <source>
        <dbReference type="EMBL" id="KAF2887513.1"/>
    </source>
</evidence>
<comment type="similarity">
    <text evidence="1">Belongs to the peptidase C2 family.</text>
</comment>
<gene>
    <name evidence="5" type="ORF">ILUMI_18660</name>
</gene>
<proteinExistence type="inferred from homology"/>
<dbReference type="PANTHER" id="PTHR10183">
    <property type="entry name" value="CALPAIN"/>
    <property type="match status" value="1"/>
</dbReference>
<evidence type="ECO:0000259" key="4">
    <source>
        <dbReference type="PROSITE" id="PS50203"/>
    </source>
</evidence>
<evidence type="ECO:0000256" key="3">
    <source>
        <dbReference type="PROSITE-ProRule" id="PRU00239"/>
    </source>
</evidence>
<dbReference type="Gene3D" id="3.90.70.10">
    <property type="entry name" value="Cysteine proteinases"/>
    <property type="match status" value="1"/>
</dbReference>
<reference evidence="5" key="1">
    <citation type="submission" date="2019-08" db="EMBL/GenBank/DDBJ databases">
        <title>The genome of the North American firefly Photinus pyralis.</title>
        <authorList>
            <consortium name="Photinus pyralis genome working group"/>
            <person name="Fallon T.R."/>
            <person name="Sander Lower S.E."/>
            <person name="Weng J.-K."/>
        </authorList>
    </citation>
    <scope>NUCLEOTIDE SEQUENCE</scope>
    <source>
        <strain evidence="5">TRF0915ILg1</strain>
        <tissue evidence="5">Whole body</tissue>
    </source>
</reference>
<dbReference type="InterPro" id="IPR038765">
    <property type="entry name" value="Papain-like_cys_pep_sf"/>
</dbReference>
<feature type="active site" evidence="2">
    <location>
        <position position="169"/>
    </location>
</feature>
<dbReference type="Pfam" id="PF00648">
    <property type="entry name" value="Peptidase_C2"/>
    <property type="match status" value="1"/>
</dbReference>
<dbReference type="AlphaFoldDB" id="A0A8K0CHK2"/>
<organism evidence="5 6">
    <name type="scientific">Ignelater luminosus</name>
    <name type="common">Cucubano</name>
    <name type="synonym">Pyrophorus luminosus</name>
    <dbReference type="NCBI Taxonomy" id="2038154"/>
    <lineage>
        <taxon>Eukaryota</taxon>
        <taxon>Metazoa</taxon>
        <taxon>Ecdysozoa</taxon>
        <taxon>Arthropoda</taxon>
        <taxon>Hexapoda</taxon>
        <taxon>Insecta</taxon>
        <taxon>Pterygota</taxon>
        <taxon>Neoptera</taxon>
        <taxon>Endopterygota</taxon>
        <taxon>Coleoptera</taxon>
        <taxon>Polyphaga</taxon>
        <taxon>Elateriformia</taxon>
        <taxon>Elateroidea</taxon>
        <taxon>Elateridae</taxon>
        <taxon>Agrypninae</taxon>
        <taxon>Pyrophorini</taxon>
        <taxon>Ignelater</taxon>
    </lineage>
</organism>
<dbReference type="InterPro" id="IPR022684">
    <property type="entry name" value="Calpain_cysteine_protease"/>
</dbReference>
<dbReference type="OrthoDB" id="424753at2759"/>
<dbReference type="GO" id="GO:0005737">
    <property type="term" value="C:cytoplasm"/>
    <property type="evidence" value="ECO:0007669"/>
    <property type="project" value="TreeGrafter"/>
</dbReference>
<comment type="caution">
    <text evidence="3">Lacks conserved residue(s) required for the propagation of feature annotation.</text>
</comment>
<protein>
    <recommendedName>
        <fullName evidence="4">Calpain catalytic domain-containing protein</fullName>
    </recommendedName>
</protein>
<evidence type="ECO:0000313" key="6">
    <source>
        <dbReference type="Proteomes" id="UP000801492"/>
    </source>
</evidence>
<comment type="caution">
    <text evidence="5">The sequence shown here is derived from an EMBL/GenBank/DDBJ whole genome shotgun (WGS) entry which is preliminary data.</text>
</comment>